<evidence type="ECO:0000313" key="1">
    <source>
        <dbReference type="EMBL" id="AGM15334.1"/>
    </source>
</evidence>
<sequence>MADSKEVLVNNIKEWIQITNKMNELQKTVKDLRTKKKNLSASLINIMESNDIDGIDINNGKLVYKTTKVKAPINKDYLLTMLDSYFKKNPEIDIQDVGNYILENRPIKETPSLSIKQNK</sequence>
<name>A0AC59EWK2_9VIRU</name>
<dbReference type="Proteomes" id="UP000204225">
    <property type="component" value="Segment"/>
</dbReference>
<protein>
    <submittedName>
        <fullName evidence="1">Uncharacterized protein</fullName>
    </submittedName>
</protein>
<accession>A0AC59EWK2</accession>
<keyword evidence="2" id="KW-1185">Reference proteome</keyword>
<evidence type="ECO:0000313" key="2">
    <source>
        <dbReference type="Proteomes" id="UP000204225"/>
    </source>
</evidence>
<proteinExistence type="predicted"/>
<gene>
    <name evidence="1" type="ORF">PGCG_00022</name>
</gene>
<organism evidence="1 2">
    <name type="scientific">Phaeocystis globosa virus PgV-16T</name>
    <dbReference type="NCBI Taxonomy" id="3071227"/>
    <lineage>
        <taxon>Viruses</taxon>
        <taxon>Varidnaviria</taxon>
        <taxon>Bamfordvirae</taxon>
        <taxon>Nucleocytoviricota</taxon>
        <taxon>Megaviricetes</taxon>
        <taxon>Imitervirales</taxon>
        <taxon>Mesomimiviridae</taxon>
        <taxon>Tethysvirus</taxon>
        <taxon>Tethysvirus hollandense</taxon>
    </lineage>
</organism>
<reference evidence="1 2" key="1">
    <citation type="journal article" date="2013" name="Proc. Natl. Acad. Sci. U.S.A.">
        <title>Genome of Phaeocystis globosa virus PgV-16T highlights the common ancestry of the largest known DNA viruses infecting eukaryotes.</title>
        <authorList>
            <person name="Santini S."/>
            <person name="Jeudy S."/>
            <person name="Bartoli J."/>
            <person name="Poirot O."/>
            <person name="Lescot M."/>
            <person name="Abergel C."/>
            <person name="Barbe V."/>
            <person name="Wommack K.E."/>
            <person name="Noordeloos A.A."/>
            <person name="Brussaard C.P."/>
            <person name="Claverie J.M."/>
        </authorList>
    </citation>
    <scope>NUCLEOTIDE SEQUENCE [LARGE SCALE GENOMIC DNA]</scope>
    <source>
        <strain evidence="1 2">16T</strain>
    </source>
</reference>
<dbReference type="EMBL" id="KC662249">
    <property type="protein sequence ID" value="AGM15334.1"/>
    <property type="molecule type" value="Genomic_DNA"/>
</dbReference>